<dbReference type="GO" id="GO:0022857">
    <property type="term" value="F:transmembrane transporter activity"/>
    <property type="evidence" value="ECO:0007669"/>
    <property type="project" value="InterPro"/>
</dbReference>
<reference evidence="3" key="1">
    <citation type="submission" date="2015-07" db="EMBL/GenBank/DDBJ databases">
        <title>Draft genome sequence of the purine-degrading Gottschalkia purinilyticum DSM 1384 (formerly Clostridium purinilyticum).</title>
        <authorList>
            <person name="Poehlein A."/>
            <person name="Schiel-Bengelsdorf B."/>
            <person name="Bengelsdorf F.R."/>
            <person name="Daniel R."/>
            <person name="Duerre P."/>
        </authorList>
    </citation>
    <scope>NUCLEOTIDE SEQUENCE [LARGE SCALE GENOMIC DNA]</scope>
    <source>
        <strain evidence="3">DSM 1384</strain>
    </source>
</reference>
<feature type="transmembrane region" description="Helical" evidence="1">
    <location>
        <begin position="76"/>
        <end position="95"/>
    </location>
</feature>
<evidence type="ECO:0008006" key="4">
    <source>
        <dbReference type="Google" id="ProtNLM"/>
    </source>
</evidence>
<protein>
    <recommendedName>
        <fullName evidence="4">ECF transporter S component</fullName>
    </recommendedName>
</protein>
<organism evidence="2 3">
    <name type="scientific">Gottschalkia purinilytica</name>
    <name type="common">Clostridium purinilyticum</name>
    <dbReference type="NCBI Taxonomy" id="1503"/>
    <lineage>
        <taxon>Bacteria</taxon>
        <taxon>Bacillati</taxon>
        <taxon>Bacillota</taxon>
        <taxon>Tissierellia</taxon>
        <taxon>Tissierellales</taxon>
        <taxon>Gottschalkiaceae</taxon>
        <taxon>Gottschalkia</taxon>
    </lineage>
</organism>
<dbReference type="RefSeq" id="WP_200898456.1">
    <property type="nucleotide sequence ID" value="NZ_LGSS01000002.1"/>
</dbReference>
<accession>A0A0L0WE38</accession>
<dbReference type="AlphaFoldDB" id="A0A0L0WE38"/>
<comment type="caution">
    <text evidence="2">The sequence shown here is derived from an EMBL/GenBank/DDBJ whole genome shotgun (WGS) entry which is preliminary data.</text>
</comment>
<keyword evidence="3" id="KW-1185">Reference proteome</keyword>
<keyword evidence="1" id="KW-0812">Transmembrane</keyword>
<evidence type="ECO:0000256" key="1">
    <source>
        <dbReference type="SAM" id="Phobius"/>
    </source>
</evidence>
<feature type="transmembrane region" description="Helical" evidence="1">
    <location>
        <begin position="45"/>
        <end position="69"/>
    </location>
</feature>
<dbReference type="STRING" id="1503.CLPU_2c01950"/>
<feature type="transmembrane region" description="Helical" evidence="1">
    <location>
        <begin position="12"/>
        <end position="33"/>
    </location>
</feature>
<dbReference type="Gene3D" id="1.10.1760.20">
    <property type="match status" value="1"/>
</dbReference>
<keyword evidence="1" id="KW-0472">Membrane</keyword>
<sequence>MKIKKGIAKDFSMMAVLLIPVAIAINIVGFQITQLLRLPIYLDTIGTIMVAMICGPWVGAVAGLLTNLINAIFNPVYLPFTFVSIAIGITTGYLSKKGMFLKLWKSIVSGIILTVVTTVIAAPITVLAFGGGTGHTTSAITATLLAAGQNIWKAVITSTIVGDSVDKIISAIIAYGIVKSMSSRYLSKLSYGEIYIKK</sequence>
<dbReference type="Proteomes" id="UP000037267">
    <property type="component" value="Unassembled WGS sequence"/>
</dbReference>
<gene>
    <name evidence="2" type="ORF">CLPU_2c01950</name>
</gene>
<dbReference type="InterPro" id="IPR024529">
    <property type="entry name" value="ECF_trnsprt_substrate-spec"/>
</dbReference>
<name>A0A0L0WE38_GOTPU</name>
<dbReference type="PATRIC" id="fig|1503.3.peg.1691"/>
<dbReference type="Pfam" id="PF12822">
    <property type="entry name" value="ECF_trnsprt"/>
    <property type="match status" value="1"/>
</dbReference>
<feature type="transmembrane region" description="Helical" evidence="1">
    <location>
        <begin position="107"/>
        <end position="129"/>
    </location>
</feature>
<evidence type="ECO:0000313" key="2">
    <source>
        <dbReference type="EMBL" id="KNF09743.1"/>
    </source>
</evidence>
<keyword evidence="1" id="KW-1133">Transmembrane helix</keyword>
<dbReference type="EMBL" id="LGSS01000002">
    <property type="protein sequence ID" value="KNF09743.1"/>
    <property type="molecule type" value="Genomic_DNA"/>
</dbReference>
<proteinExistence type="predicted"/>
<evidence type="ECO:0000313" key="3">
    <source>
        <dbReference type="Proteomes" id="UP000037267"/>
    </source>
</evidence>